<keyword evidence="2" id="KW-0732">Signal</keyword>
<proteinExistence type="predicted"/>
<name>A0A7S8FAK5_9BACT</name>
<sequence>MRKFWQGFSLAVLGTLVGAYTALAQVFPVDTASTTTISNVKADIVAWGVVFIGVALTIYAYKRVKSLVH</sequence>
<feature type="signal peptide" evidence="2">
    <location>
        <begin position="1"/>
        <end position="24"/>
    </location>
</feature>
<keyword evidence="1" id="KW-0472">Membrane</keyword>
<dbReference type="EMBL" id="CP047423">
    <property type="protein sequence ID" value="QPD02256.1"/>
    <property type="molecule type" value="Genomic_DNA"/>
</dbReference>
<reference evidence="3 4" key="1">
    <citation type="journal article" date="2020" name="ISME J.">
        <title>Enrichment and physiological characterization of a novel comammox Nitrospira indicates ammonium inhibition of complete nitrification.</title>
        <authorList>
            <person name="Sakoula D."/>
            <person name="Koch H."/>
            <person name="Frank J."/>
            <person name="Jetten M.S.M."/>
            <person name="van Kessel M.A.H.J."/>
            <person name="Lucker S."/>
        </authorList>
    </citation>
    <scope>NUCLEOTIDE SEQUENCE [LARGE SCALE GENOMIC DNA]</scope>
    <source>
        <strain evidence="3">Comreactor17</strain>
    </source>
</reference>
<dbReference type="KEGG" id="nkf:Nkreftii_000030"/>
<protein>
    <submittedName>
        <fullName evidence="3">Uncharacterized protein</fullName>
    </submittedName>
</protein>
<dbReference type="Proteomes" id="UP000593737">
    <property type="component" value="Chromosome"/>
</dbReference>
<gene>
    <name evidence="3" type="ORF">Nkreftii_000030</name>
</gene>
<keyword evidence="1" id="KW-1133">Transmembrane helix</keyword>
<feature type="chain" id="PRO_5032730506" evidence="2">
    <location>
        <begin position="25"/>
        <end position="69"/>
    </location>
</feature>
<feature type="transmembrane region" description="Helical" evidence="1">
    <location>
        <begin position="44"/>
        <end position="61"/>
    </location>
</feature>
<keyword evidence="1" id="KW-0812">Transmembrane</keyword>
<organism evidence="3 4">
    <name type="scientific">Candidatus Nitrospira kreftii</name>
    <dbReference type="NCBI Taxonomy" id="2652173"/>
    <lineage>
        <taxon>Bacteria</taxon>
        <taxon>Pseudomonadati</taxon>
        <taxon>Nitrospirota</taxon>
        <taxon>Nitrospiria</taxon>
        <taxon>Nitrospirales</taxon>
        <taxon>Nitrospiraceae</taxon>
        <taxon>Nitrospira</taxon>
    </lineage>
</organism>
<evidence type="ECO:0000313" key="4">
    <source>
        <dbReference type="Proteomes" id="UP000593737"/>
    </source>
</evidence>
<dbReference type="AlphaFoldDB" id="A0A7S8FAK5"/>
<evidence type="ECO:0000313" key="3">
    <source>
        <dbReference type="EMBL" id="QPD02256.1"/>
    </source>
</evidence>
<evidence type="ECO:0000256" key="2">
    <source>
        <dbReference type="SAM" id="SignalP"/>
    </source>
</evidence>
<accession>A0A7S8FAK5</accession>
<evidence type="ECO:0000256" key="1">
    <source>
        <dbReference type="SAM" id="Phobius"/>
    </source>
</evidence>